<reference evidence="2" key="1">
    <citation type="submission" date="2018-06" db="EMBL/GenBank/DDBJ databases">
        <authorList>
            <person name="Zhirakovskaya E."/>
        </authorList>
    </citation>
    <scope>NUCLEOTIDE SEQUENCE</scope>
</reference>
<proteinExistence type="predicted"/>
<protein>
    <submittedName>
        <fullName evidence="2">Uncharacterized protein</fullName>
    </submittedName>
</protein>
<evidence type="ECO:0000256" key="1">
    <source>
        <dbReference type="SAM" id="MobiDB-lite"/>
    </source>
</evidence>
<gene>
    <name evidence="2" type="ORF">MNBD_GAMMA24-79</name>
</gene>
<dbReference type="PROSITE" id="PS51257">
    <property type="entry name" value="PROKAR_LIPOPROTEIN"/>
    <property type="match status" value="1"/>
</dbReference>
<organism evidence="2">
    <name type="scientific">hydrothermal vent metagenome</name>
    <dbReference type="NCBI Taxonomy" id="652676"/>
    <lineage>
        <taxon>unclassified sequences</taxon>
        <taxon>metagenomes</taxon>
        <taxon>ecological metagenomes</taxon>
    </lineage>
</organism>
<feature type="region of interest" description="Disordered" evidence="1">
    <location>
        <begin position="30"/>
        <end position="49"/>
    </location>
</feature>
<dbReference type="EMBL" id="UOFZ01000101">
    <property type="protein sequence ID" value="VAX13130.1"/>
    <property type="molecule type" value="Genomic_DNA"/>
</dbReference>
<sequence length="49" mass="5016">MINKKHRSKFSNLTRIIFSALLITLALSSGACSNSGSTGTATSATGTAQ</sequence>
<accession>A0A3B1BR49</accession>
<name>A0A3B1BR49_9ZZZZ</name>
<dbReference type="AlphaFoldDB" id="A0A3B1BR49"/>
<evidence type="ECO:0000313" key="2">
    <source>
        <dbReference type="EMBL" id="VAX13130.1"/>
    </source>
</evidence>